<evidence type="ECO:0000256" key="1">
    <source>
        <dbReference type="ARBA" id="ARBA00007074"/>
    </source>
</evidence>
<dbReference type="InterPro" id="IPR051202">
    <property type="entry name" value="Peptidase_C40"/>
</dbReference>
<organism evidence="6 7">
    <name type="scientific">Rhabdobacter roseus</name>
    <dbReference type="NCBI Taxonomy" id="1655419"/>
    <lineage>
        <taxon>Bacteria</taxon>
        <taxon>Pseudomonadati</taxon>
        <taxon>Bacteroidota</taxon>
        <taxon>Cytophagia</taxon>
        <taxon>Cytophagales</taxon>
        <taxon>Cytophagaceae</taxon>
        <taxon>Rhabdobacter</taxon>
    </lineage>
</organism>
<dbReference type="EMBL" id="JACHGF010000002">
    <property type="protein sequence ID" value="MBB5283717.1"/>
    <property type="molecule type" value="Genomic_DNA"/>
</dbReference>
<dbReference type="AlphaFoldDB" id="A0A840TPR2"/>
<sequence length="182" mass="19841">MIHCPTIRSFVIGLALCTFWGCQHSNEPESTTADSLAKADSLAASARPAPGRPSPEEVVAFAKTLRGVPYRFATCDPKKGFDCSGFIAYVFNHFGMEVPRSSAAFARLGREVPRQQARPGDLILFTGTVSAVRRVGHIGMVVENQDGELSFIHATSGREMAVTITPLTVGYKRRFVKVIRLL</sequence>
<dbReference type="InterPro" id="IPR038765">
    <property type="entry name" value="Papain-like_cys_pep_sf"/>
</dbReference>
<evidence type="ECO:0000259" key="5">
    <source>
        <dbReference type="PROSITE" id="PS51935"/>
    </source>
</evidence>
<evidence type="ECO:0000256" key="2">
    <source>
        <dbReference type="ARBA" id="ARBA00022670"/>
    </source>
</evidence>
<protein>
    <submittedName>
        <fullName evidence="6">Cell wall-associated NlpC family hydrolase</fullName>
    </submittedName>
</protein>
<comment type="similarity">
    <text evidence="1">Belongs to the peptidase C40 family.</text>
</comment>
<dbReference type="PANTHER" id="PTHR47053">
    <property type="entry name" value="MUREIN DD-ENDOPEPTIDASE MEPH-RELATED"/>
    <property type="match status" value="1"/>
</dbReference>
<reference evidence="6 7" key="1">
    <citation type="submission" date="2020-08" db="EMBL/GenBank/DDBJ databases">
        <title>Genomic Encyclopedia of Type Strains, Phase IV (KMG-IV): sequencing the most valuable type-strain genomes for metagenomic binning, comparative biology and taxonomic classification.</title>
        <authorList>
            <person name="Goeker M."/>
        </authorList>
    </citation>
    <scope>NUCLEOTIDE SEQUENCE [LARGE SCALE GENOMIC DNA]</scope>
    <source>
        <strain evidence="6 7">DSM 105074</strain>
    </source>
</reference>
<dbReference type="GO" id="GO:0008234">
    <property type="term" value="F:cysteine-type peptidase activity"/>
    <property type="evidence" value="ECO:0007669"/>
    <property type="project" value="UniProtKB-KW"/>
</dbReference>
<name>A0A840TPR2_9BACT</name>
<evidence type="ECO:0000313" key="6">
    <source>
        <dbReference type="EMBL" id="MBB5283717.1"/>
    </source>
</evidence>
<gene>
    <name evidence="6" type="ORF">HNQ92_001843</name>
</gene>
<keyword evidence="2" id="KW-0645">Protease</keyword>
<evidence type="ECO:0000313" key="7">
    <source>
        <dbReference type="Proteomes" id="UP000557307"/>
    </source>
</evidence>
<dbReference type="Proteomes" id="UP000557307">
    <property type="component" value="Unassembled WGS sequence"/>
</dbReference>
<keyword evidence="3 6" id="KW-0378">Hydrolase</keyword>
<evidence type="ECO:0000256" key="3">
    <source>
        <dbReference type="ARBA" id="ARBA00022801"/>
    </source>
</evidence>
<dbReference type="RefSeq" id="WP_184173352.1">
    <property type="nucleotide sequence ID" value="NZ_JACHGF010000002.1"/>
</dbReference>
<keyword evidence="7" id="KW-1185">Reference proteome</keyword>
<feature type="domain" description="NlpC/P60" evidence="5">
    <location>
        <begin position="52"/>
        <end position="182"/>
    </location>
</feature>
<proteinExistence type="inferred from homology"/>
<accession>A0A840TPR2</accession>
<evidence type="ECO:0000256" key="4">
    <source>
        <dbReference type="ARBA" id="ARBA00022807"/>
    </source>
</evidence>
<dbReference type="SUPFAM" id="SSF54001">
    <property type="entry name" value="Cysteine proteinases"/>
    <property type="match status" value="1"/>
</dbReference>
<dbReference type="PROSITE" id="PS51935">
    <property type="entry name" value="NLPC_P60"/>
    <property type="match status" value="1"/>
</dbReference>
<dbReference type="Gene3D" id="3.90.1720.10">
    <property type="entry name" value="endopeptidase domain like (from Nostoc punctiforme)"/>
    <property type="match status" value="1"/>
</dbReference>
<dbReference type="Pfam" id="PF00877">
    <property type="entry name" value="NLPC_P60"/>
    <property type="match status" value="1"/>
</dbReference>
<dbReference type="PANTHER" id="PTHR47053:SF1">
    <property type="entry name" value="MUREIN DD-ENDOPEPTIDASE MEPH-RELATED"/>
    <property type="match status" value="1"/>
</dbReference>
<dbReference type="InterPro" id="IPR000064">
    <property type="entry name" value="NLP_P60_dom"/>
</dbReference>
<keyword evidence="4" id="KW-0788">Thiol protease</keyword>
<dbReference type="GO" id="GO:0006508">
    <property type="term" value="P:proteolysis"/>
    <property type="evidence" value="ECO:0007669"/>
    <property type="project" value="UniProtKB-KW"/>
</dbReference>
<comment type="caution">
    <text evidence="6">The sequence shown here is derived from an EMBL/GenBank/DDBJ whole genome shotgun (WGS) entry which is preliminary data.</text>
</comment>